<evidence type="ECO:0000313" key="2">
    <source>
        <dbReference type="Proteomes" id="UP000292082"/>
    </source>
</evidence>
<sequence length="167" mass="19244">MRRHGRDVTTLDRNCRRERVRIRSPRGGKRVLCCTDVVWQAARPRRSRGRRIRSVHTVLVVKRRHERVHRLGGLARVGRRQESCHGRGGIGVHPLLLTLRREDGRGLQVLRGCLGGRQLESRGRSLITVVEGKRNPGDLLLRSRRLHALRRYGLCPGLGRRHHWGLV</sequence>
<protein>
    <submittedName>
        <fullName evidence="1">Uncharacterized protein</fullName>
    </submittedName>
</protein>
<dbReference type="EMBL" id="ML145097">
    <property type="protein sequence ID" value="TBU61693.1"/>
    <property type="molecule type" value="Genomic_DNA"/>
</dbReference>
<dbReference type="AlphaFoldDB" id="A0A4Q9Q349"/>
<organism evidence="1 2">
    <name type="scientific">Dichomitus squalens</name>
    <dbReference type="NCBI Taxonomy" id="114155"/>
    <lineage>
        <taxon>Eukaryota</taxon>
        <taxon>Fungi</taxon>
        <taxon>Dikarya</taxon>
        <taxon>Basidiomycota</taxon>
        <taxon>Agaricomycotina</taxon>
        <taxon>Agaricomycetes</taxon>
        <taxon>Polyporales</taxon>
        <taxon>Polyporaceae</taxon>
        <taxon>Dichomitus</taxon>
    </lineage>
</organism>
<name>A0A4Q9Q349_9APHY</name>
<accession>A0A4Q9Q349</accession>
<dbReference type="Proteomes" id="UP000292082">
    <property type="component" value="Unassembled WGS sequence"/>
</dbReference>
<evidence type="ECO:0000313" key="1">
    <source>
        <dbReference type="EMBL" id="TBU61693.1"/>
    </source>
</evidence>
<gene>
    <name evidence="1" type="ORF">BD310DRAFT_176998</name>
</gene>
<proteinExistence type="predicted"/>
<reference evidence="1 2" key="1">
    <citation type="submission" date="2019-01" db="EMBL/GenBank/DDBJ databases">
        <title>Draft genome sequences of three monokaryotic isolates of the white-rot basidiomycete fungus Dichomitus squalens.</title>
        <authorList>
            <consortium name="DOE Joint Genome Institute"/>
            <person name="Lopez S.C."/>
            <person name="Andreopoulos B."/>
            <person name="Pangilinan J."/>
            <person name="Lipzen A."/>
            <person name="Riley R."/>
            <person name="Ahrendt S."/>
            <person name="Ng V."/>
            <person name="Barry K."/>
            <person name="Daum C."/>
            <person name="Grigoriev I.V."/>
            <person name="Hilden K.S."/>
            <person name="Makela M.R."/>
            <person name="de Vries R.P."/>
        </authorList>
    </citation>
    <scope>NUCLEOTIDE SEQUENCE [LARGE SCALE GENOMIC DNA]</scope>
    <source>
        <strain evidence="1 2">CBS 464.89</strain>
    </source>
</reference>
<keyword evidence="2" id="KW-1185">Reference proteome</keyword>